<comment type="caution">
    <text evidence="5">The sequence shown here is derived from an EMBL/GenBank/DDBJ whole genome shotgun (WGS) entry which is preliminary data.</text>
</comment>
<dbReference type="AlphaFoldDB" id="A0A919U3H1"/>
<feature type="region of interest" description="Disordered" evidence="3">
    <location>
        <begin position="198"/>
        <end position="224"/>
    </location>
</feature>
<dbReference type="SUPFAM" id="SSF51055">
    <property type="entry name" value="Carbohydrate binding domain"/>
    <property type="match status" value="1"/>
</dbReference>
<dbReference type="EMBL" id="BONK01000017">
    <property type="protein sequence ID" value="GIG23301.1"/>
    <property type="molecule type" value="Genomic_DNA"/>
</dbReference>
<keyword evidence="2" id="KW-0378">Hydrolase</keyword>
<feature type="compositionally biased region" description="Pro residues" evidence="3">
    <location>
        <begin position="211"/>
        <end position="221"/>
    </location>
</feature>
<dbReference type="InterPro" id="IPR014756">
    <property type="entry name" value="Ig_E-set"/>
</dbReference>
<name>A0A919U3H1_9CELL</name>
<dbReference type="Pfam" id="PF03067">
    <property type="entry name" value="LPMO_10"/>
    <property type="match status" value="1"/>
</dbReference>
<dbReference type="Proteomes" id="UP000632740">
    <property type="component" value="Unassembled WGS sequence"/>
</dbReference>
<dbReference type="PANTHER" id="PTHR34823:SF1">
    <property type="entry name" value="CHITIN-BINDING TYPE-4 DOMAIN-CONTAINING PROTEIN"/>
    <property type="match status" value="1"/>
</dbReference>
<dbReference type="Gene3D" id="2.10.10.20">
    <property type="entry name" value="Carbohydrate-binding module superfamily 5/12"/>
    <property type="match status" value="1"/>
</dbReference>
<keyword evidence="1" id="KW-0732">Signal</keyword>
<evidence type="ECO:0000313" key="5">
    <source>
        <dbReference type="EMBL" id="GIG23301.1"/>
    </source>
</evidence>
<gene>
    <name evidence="5" type="primary">cpbD_2</name>
    <name evidence="5" type="ORF">Cch01nite_40250</name>
</gene>
<dbReference type="CDD" id="cd12214">
    <property type="entry name" value="ChiA1_BD"/>
    <property type="match status" value="1"/>
</dbReference>
<evidence type="ECO:0000259" key="4">
    <source>
        <dbReference type="SMART" id="SM00495"/>
    </source>
</evidence>
<feature type="domain" description="Chitin-binding type-3" evidence="4">
    <location>
        <begin position="225"/>
        <end position="271"/>
    </location>
</feature>
<dbReference type="InterPro" id="IPR051024">
    <property type="entry name" value="GlcNAc_Chitin_IntDeg"/>
</dbReference>
<dbReference type="SUPFAM" id="SSF81296">
    <property type="entry name" value="E set domains"/>
    <property type="match status" value="1"/>
</dbReference>
<reference evidence="5" key="1">
    <citation type="submission" date="2021-01" db="EMBL/GenBank/DDBJ databases">
        <title>Whole genome shotgun sequence of Cellulomonas chitinilytica NBRC 110799.</title>
        <authorList>
            <person name="Komaki H."/>
            <person name="Tamura T."/>
        </authorList>
    </citation>
    <scope>NUCLEOTIDE SEQUENCE</scope>
    <source>
        <strain evidence="5">NBRC 110799</strain>
    </source>
</reference>
<dbReference type="InterPro" id="IPR004302">
    <property type="entry name" value="Cellulose/chitin-bd_N"/>
</dbReference>
<dbReference type="Pfam" id="PF02839">
    <property type="entry name" value="CBM_5_12"/>
    <property type="match status" value="1"/>
</dbReference>
<dbReference type="GO" id="GO:0030246">
    <property type="term" value="F:carbohydrate binding"/>
    <property type="evidence" value="ECO:0007669"/>
    <property type="project" value="InterPro"/>
</dbReference>
<evidence type="ECO:0000256" key="2">
    <source>
        <dbReference type="ARBA" id="ARBA00022801"/>
    </source>
</evidence>
<dbReference type="GO" id="GO:0005576">
    <property type="term" value="C:extracellular region"/>
    <property type="evidence" value="ECO:0007669"/>
    <property type="project" value="InterPro"/>
</dbReference>
<dbReference type="SMART" id="SM00495">
    <property type="entry name" value="ChtBD3"/>
    <property type="match status" value="1"/>
</dbReference>
<dbReference type="Gene3D" id="2.70.50.50">
    <property type="entry name" value="chitin-binding protein cbp21"/>
    <property type="match status" value="1"/>
</dbReference>
<sequence length="271" mass="28313">MVVTTDFTLDIPRAGRTPVPDSKESAMRRRVMLALATVAAVLASLFVAAPASAHGYVSAPPSRQALCASGVVAGCGDIVYEPQSVEGPKGLTSCSGGNARFAVLDDESKGWPATSVGTSVTFNWVFTARHATASFEYWIGSTRVASFDGGGKQPGQTVTHTVDLSRFPGRQKVLAVWNISDTVNAFYSCIDLQVGGGSTPTPTPTATATPTPTPTVSPTPTTPGDTTWAANVAYAVGSTVTYGGVTYRCRQAHTSLPGWEPPYVPALWARL</sequence>
<evidence type="ECO:0000313" key="6">
    <source>
        <dbReference type="Proteomes" id="UP000632740"/>
    </source>
</evidence>
<dbReference type="GO" id="GO:0004553">
    <property type="term" value="F:hydrolase activity, hydrolyzing O-glycosyl compounds"/>
    <property type="evidence" value="ECO:0007669"/>
    <property type="project" value="InterPro"/>
</dbReference>
<dbReference type="GO" id="GO:0005975">
    <property type="term" value="P:carbohydrate metabolic process"/>
    <property type="evidence" value="ECO:0007669"/>
    <property type="project" value="InterPro"/>
</dbReference>
<dbReference type="InterPro" id="IPR003610">
    <property type="entry name" value="CBM5/12"/>
</dbReference>
<proteinExistence type="predicted"/>
<keyword evidence="6" id="KW-1185">Reference proteome</keyword>
<dbReference type="CDD" id="cd21177">
    <property type="entry name" value="LPMO_AA10"/>
    <property type="match status" value="1"/>
</dbReference>
<organism evidence="5 6">
    <name type="scientific">Cellulomonas chitinilytica</name>
    <dbReference type="NCBI Taxonomy" id="398759"/>
    <lineage>
        <taxon>Bacteria</taxon>
        <taxon>Bacillati</taxon>
        <taxon>Actinomycetota</taxon>
        <taxon>Actinomycetes</taxon>
        <taxon>Micrococcales</taxon>
        <taxon>Cellulomonadaceae</taxon>
        <taxon>Cellulomonas</taxon>
    </lineage>
</organism>
<accession>A0A919U3H1</accession>
<dbReference type="InterPro" id="IPR036573">
    <property type="entry name" value="CBM_sf_5/12"/>
</dbReference>
<dbReference type="PANTHER" id="PTHR34823">
    <property type="entry name" value="GLCNAC-BINDING PROTEIN A"/>
    <property type="match status" value="1"/>
</dbReference>
<evidence type="ECO:0000256" key="1">
    <source>
        <dbReference type="ARBA" id="ARBA00022729"/>
    </source>
</evidence>
<evidence type="ECO:0000256" key="3">
    <source>
        <dbReference type="SAM" id="MobiDB-lite"/>
    </source>
</evidence>
<protein>
    <submittedName>
        <fullName evidence="5">Cellulose-binding protein</fullName>
    </submittedName>
</protein>